<gene>
    <name evidence="2" type="ORF">AMS68_004629</name>
</gene>
<organism evidence="2 3">
    <name type="scientific">Peltaster fructicola</name>
    <dbReference type="NCBI Taxonomy" id="286661"/>
    <lineage>
        <taxon>Eukaryota</taxon>
        <taxon>Fungi</taxon>
        <taxon>Dikarya</taxon>
        <taxon>Ascomycota</taxon>
        <taxon>Pezizomycotina</taxon>
        <taxon>Dothideomycetes</taxon>
        <taxon>Dothideomycetes incertae sedis</taxon>
        <taxon>Peltaster</taxon>
    </lineage>
</organism>
<keyword evidence="3" id="KW-1185">Reference proteome</keyword>
<dbReference type="EMBL" id="CP051141">
    <property type="protein sequence ID" value="QIW99111.1"/>
    <property type="molecule type" value="Genomic_DNA"/>
</dbReference>
<feature type="compositionally biased region" description="Low complexity" evidence="1">
    <location>
        <begin position="116"/>
        <end position="133"/>
    </location>
</feature>
<dbReference type="Proteomes" id="UP000503462">
    <property type="component" value="Chromosome 3"/>
</dbReference>
<feature type="compositionally biased region" description="Basic residues" evidence="1">
    <location>
        <begin position="134"/>
        <end position="147"/>
    </location>
</feature>
<feature type="region of interest" description="Disordered" evidence="1">
    <location>
        <begin position="88"/>
        <end position="107"/>
    </location>
</feature>
<feature type="compositionally biased region" description="Polar residues" evidence="1">
    <location>
        <begin position="1"/>
        <end position="31"/>
    </location>
</feature>
<name>A0A6H0XWG5_9PEZI</name>
<proteinExistence type="predicted"/>
<reference evidence="2 3" key="1">
    <citation type="journal article" date="2016" name="Sci. Rep.">
        <title>Peltaster fructicola genome reveals evolution from an invasive phytopathogen to an ectophytic parasite.</title>
        <authorList>
            <person name="Xu C."/>
            <person name="Chen H."/>
            <person name="Gleason M.L."/>
            <person name="Xu J.R."/>
            <person name="Liu H."/>
            <person name="Zhang R."/>
            <person name="Sun G."/>
        </authorList>
    </citation>
    <scope>NUCLEOTIDE SEQUENCE [LARGE SCALE GENOMIC DNA]</scope>
    <source>
        <strain evidence="2 3">LNHT1506</strain>
    </source>
</reference>
<evidence type="ECO:0000313" key="3">
    <source>
        <dbReference type="Proteomes" id="UP000503462"/>
    </source>
</evidence>
<dbReference type="AlphaFoldDB" id="A0A6H0XWG5"/>
<feature type="region of interest" description="Disordered" evidence="1">
    <location>
        <begin position="112"/>
        <end position="147"/>
    </location>
</feature>
<feature type="region of interest" description="Disordered" evidence="1">
    <location>
        <begin position="1"/>
        <end position="32"/>
    </location>
</feature>
<sequence length="147" mass="15751">MASPRSSPVQIAKSASFTSSEPLPINTSALSQRRDSLASIASSILSERRDSASNTVFEFSSALQGRARSCSKPSAYVSDADLWGLDEVPYPREAPSPPRSAAQWLVRPAPAPVQAPVPATSGYRSRSTTLRTQARSRSRSASKTNKK</sequence>
<accession>A0A6H0XWG5</accession>
<evidence type="ECO:0000256" key="1">
    <source>
        <dbReference type="SAM" id="MobiDB-lite"/>
    </source>
</evidence>
<protein>
    <submittedName>
        <fullName evidence="2">Uncharacterized protein</fullName>
    </submittedName>
</protein>
<evidence type="ECO:0000313" key="2">
    <source>
        <dbReference type="EMBL" id="QIW99111.1"/>
    </source>
</evidence>